<dbReference type="SMART" id="SM00422">
    <property type="entry name" value="HTH_MERR"/>
    <property type="match status" value="1"/>
</dbReference>
<dbReference type="Gene3D" id="1.10.1660.10">
    <property type="match status" value="1"/>
</dbReference>
<dbReference type="PROSITE" id="PS50937">
    <property type="entry name" value="HTH_MERR_2"/>
    <property type="match status" value="1"/>
</dbReference>
<feature type="domain" description="HTH merR-type" evidence="2">
    <location>
        <begin position="5"/>
        <end position="74"/>
    </location>
</feature>
<keyword evidence="1" id="KW-0238">DNA-binding</keyword>
<dbReference type="Pfam" id="PF13411">
    <property type="entry name" value="MerR_1"/>
    <property type="match status" value="1"/>
</dbReference>
<organism evidence="3">
    <name type="scientific">marine sediment metagenome</name>
    <dbReference type="NCBI Taxonomy" id="412755"/>
    <lineage>
        <taxon>unclassified sequences</taxon>
        <taxon>metagenomes</taxon>
        <taxon>ecological metagenomes</taxon>
    </lineage>
</organism>
<comment type="caution">
    <text evidence="3">The sequence shown here is derived from an EMBL/GenBank/DDBJ whole genome shotgun (WGS) entry which is preliminary data.</text>
</comment>
<dbReference type="SUPFAM" id="SSF46955">
    <property type="entry name" value="Putative DNA-binding domain"/>
    <property type="match status" value="1"/>
</dbReference>
<dbReference type="InterPro" id="IPR000551">
    <property type="entry name" value="MerR-type_HTH_dom"/>
</dbReference>
<accession>A0A0F9TVR2</accession>
<dbReference type="PANTHER" id="PTHR30204">
    <property type="entry name" value="REDOX-CYCLING DRUG-SENSING TRANSCRIPTIONAL ACTIVATOR SOXR"/>
    <property type="match status" value="1"/>
</dbReference>
<evidence type="ECO:0000259" key="2">
    <source>
        <dbReference type="PROSITE" id="PS50937"/>
    </source>
</evidence>
<proteinExistence type="predicted"/>
<evidence type="ECO:0000256" key="1">
    <source>
        <dbReference type="ARBA" id="ARBA00023125"/>
    </source>
</evidence>
<dbReference type="AlphaFoldDB" id="A0A0F9TVR2"/>
<dbReference type="GO" id="GO:0003677">
    <property type="term" value="F:DNA binding"/>
    <property type="evidence" value="ECO:0007669"/>
    <property type="project" value="UniProtKB-KW"/>
</dbReference>
<dbReference type="PRINTS" id="PR00040">
    <property type="entry name" value="HTHMERR"/>
</dbReference>
<protein>
    <recommendedName>
        <fullName evidence="2">HTH merR-type domain-containing protein</fullName>
    </recommendedName>
</protein>
<evidence type="ECO:0000313" key="3">
    <source>
        <dbReference type="EMBL" id="KKN45438.1"/>
    </source>
</evidence>
<sequence length="144" mass="16713">MVERGYSIGEASERSGVKVTTIRFYESIGLISPPIRTDGNRRQFRAEEVERITFIRHARELGFEIEDIRGLLDMAERPNASCQEADRIARHHLKGVDRRINQLNLLRRELQRMIDECGHGRVCDCRVIQTLADHSQCQHHLTHV</sequence>
<dbReference type="PANTHER" id="PTHR30204:SF92">
    <property type="entry name" value="HTH-TYPE TRANSCRIPTIONAL REGULATOR ZNTR"/>
    <property type="match status" value="1"/>
</dbReference>
<reference evidence="3" key="1">
    <citation type="journal article" date="2015" name="Nature">
        <title>Complex archaea that bridge the gap between prokaryotes and eukaryotes.</title>
        <authorList>
            <person name="Spang A."/>
            <person name="Saw J.H."/>
            <person name="Jorgensen S.L."/>
            <person name="Zaremba-Niedzwiedzka K."/>
            <person name="Martijn J."/>
            <person name="Lind A.E."/>
            <person name="van Eijk R."/>
            <person name="Schleper C."/>
            <person name="Guy L."/>
            <person name="Ettema T.J."/>
        </authorList>
    </citation>
    <scope>NUCLEOTIDE SEQUENCE</scope>
</reference>
<name>A0A0F9TVR2_9ZZZZ</name>
<dbReference type="EMBL" id="LAZR01001390">
    <property type="protein sequence ID" value="KKN45438.1"/>
    <property type="molecule type" value="Genomic_DNA"/>
</dbReference>
<dbReference type="GO" id="GO:0003700">
    <property type="term" value="F:DNA-binding transcription factor activity"/>
    <property type="evidence" value="ECO:0007669"/>
    <property type="project" value="InterPro"/>
</dbReference>
<dbReference type="PROSITE" id="PS00552">
    <property type="entry name" value="HTH_MERR_1"/>
    <property type="match status" value="1"/>
</dbReference>
<dbReference type="InterPro" id="IPR009061">
    <property type="entry name" value="DNA-bd_dom_put_sf"/>
</dbReference>
<dbReference type="InterPro" id="IPR047057">
    <property type="entry name" value="MerR_fam"/>
</dbReference>
<dbReference type="CDD" id="cd04785">
    <property type="entry name" value="HTH_CadR-PbrR-like"/>
    <property type="match status" value="1"/>
</dbReference>
<gene>
    <name evidence="3" type="ORF">LCGC14_0683180</name>
</gene>